<sequence>MVKQCSLGYGVITMKLKQRKLEIKHYWSPDIYNPWTWKPIDNNVFYFLEMNIGMSDEDSSDIYSVVVATTEGVSSLKDKKNMLNKQYKMILVDEYSWKRVVSILNSIVSSIEIKNDIYISQELCKNFYWEYDSMK</sequence>
<evidence type="ECO:0000313" key="1">
    <source>
        <dbReference type="EMBL" id="RAZ61780.1"/>
    </source>
</evidence>
<dbReference type="EMBL" id="QMDH01000084">
    <property type="protein sequence ID" value="RAZ61780.1"/>
    <property type="molecule type" value="Genomic_DNA"/>
</dbReference>
<name>A0A330G1V1_ENTCL</name>
<gene>
    <name evidence="1" type="ORF">DP202_26020</name>
</gene>
<evidence type="ECO:0000313" key="2">
    <source>
        <dbReference type="Proteomes" id="UP000251576"/>
    </source>
</evidence>
<dbReference type="InterPro" id="IPR028964">
    <property type="entry name" value="Imm8"/>
</dbReference>
<reference evidence="1 2" key="1">
    <citation type="submission" date="2018-06" db="EMBL/GenBank/DDBJ databases">
        <title>ACT-28, a chromosomally-encoded AmpC with carbapenemase activity from Enterobacter kobei.</title>
        <authorList>
            <person name="Jousset A.B."/>
            <person name="Oueslati S."/>
            <person name="Bernabeu S."/>
            <person name="Takissian J."/>
            <person name="Creton E."/>
            <person name="Vogel A."/>
            <person name="Cotellon G."/>
            <person name="Bonnin R.A."/>
            <person name="Dortet L."/>
            <person name="Naas T."/>
        </authorList>
    </citation>
    <scope>NUCLEOTIDE SEQUENCE [LARGE SCALE GENOMIC DNA]</scope>
    <source>
        <strain evidence="1 2">99B3</strain>
    </source>
</reference>
<dbReference type="Pfam" id="PF15586">
    <property type="entry name" value="Imm8"/>
    <property type="match status" value="1"/>
</dbReference>
<dbReference type="AlphaFoldDB" id="A0A330G1V1"/>
<dbReference type="Proteomes" id="UP000251576">
    <property type="component" value="Unassembled WGS sequence"/>
</dbReference>
<organism evidence="1 2">
    <name type="scientific">Enterobacter cloacae</name>
    <dbReference type="NCBI Taxonomy" id="550"/>
    <lineage>
        <taxon>Bacteria</taxon>
        <taxon>Pseudomonadati</taxon>
        <taxon>Pseudomonadota</taxon>
        <taxon>Gammaproteobacteria</taxon>
        <taxon>Enterobacterales</taxon>
        <taxon>Enterobacteriaceae</taxon>
        <taxon>Enterobacter</taxon>
        <taxon>Enterobacter cloacae complex</taxon>
    </lineage>
</organism>
<protein>
    <submittedName>
        <fullName evidence="1">Uncharacterized protein</fullName>
    </submittedName>
</protein>
<proteinExistence type="predicted"/>
<accession>A0A330G1V1</accession>
<comment type="caution">
    <text evidence="1">The sequence shown here is derived from an EMBL/GenBank/DDBJ whole genome shotgun (WGS) entry which is preliminary data.</text>
</comment>